<evidence type="ECO:0000313" key="3">
    <source>
        <dbReference type="Proteomes" id="UP001596154"/>
    </source>
</evidence>
<dbReference type="Pfam" id="PF02423">
    <property type="entry name" value="OCD_Mu_crystall"/>
    <property type="match status" value="1"/>
</dbReference>
<dbReference type="PANTHER" id="PTHR13812">
    <property type="entry name" value="KETIMINE REDUCTASE MU-CRYSTALLIN"/>
    <property type="match status" value="1"/>
</dbReference>
<dbReference type="InterPro" id="IPR036291">
    <property type="entry name" value="NAD(P)-bd_dom_sf"/>
</dbReference>
<reference evidence="3" key="1">
    <citation type="journal article" date="2019" name="Int. J. Syst. Evol. Microbiol.">
        <title>The Global Catalogue of Microorganisms (GCM) 10K type strain sequencing project: providing services to taxonomists for standard genome sequencing and annotation.</title>
        <authorList>
            <consortium name="The Broad Institute Genomics Platform"/>
            <consortium name="The Broad Institute Genome Sequencing Center for Infectious Disease"/>
            <person name="Wu L."/>
            <person name="Ma J."/>
        </authorList>
    </citation>
    <scope>NUCLEOTIDE SEQUENCE [LARGE SCALE GENOMIC DNA]</scope>
    <source>
        <strain evidence="3">CGMCC 4.7248</strain>
    </source>
</reference>
<keyword evidence="3" id="KW-1185">Reference proteome</keyword>
<sequence>MVTAPLLARRLRRQGFDVEPVESPSEAIGRADVIVCATSAIEPLFAASELAPGVTVVTVGSFDRHRCEIGPDVLHVSNQVVVDHEPTARQNCGPLVAARAHPHAPGLEVLELRRVLTGEATGRGSDDDIVTYLSAGLGVQDAAAAWSVYQQAEARDIGRRTDWPATSASSPATEHGSTGEPAGRPPSR</sequence>
<name>A0ABW0V3M7_9ACTN</name>
<dbReference type="Gene3D" id="3.40.50.720">
    <property type="entry name" value="NAD(P)-binding Rossmann-like Domain"/>
    <property type="match status" value="1"/>
</dbReference>
<dbReference type="Proteomes" id="UP001596154">
    <property type="component" value="Unassembled WGS sequence"/>
</dbReference>
<evidence type="ECO:0008006" key="4">
    <source>
        <dbReference type="Google" id="ProtNLM"/>
    </source>
</evidence>
<dbReference type="InterPro" id="IPR003462">
    <property type="entry name" value="ODC_Mu_crystall"/>
</dbReference>
<dbReference type="SUPFAM" id="SSF51735">
    <property type="entry name" value="NAD(P)-binding Rossmann-fold domains"/>
    <property type="match status" value="1"/>
</dbReference>
<dbReference type="Gene3D" id="3.30.1780.10">
    <property type="entry name" value="ornithine cyclodeaminase, domain 1"/>
    <property type="match status" value="1"/>
</dbReference>
<proteinExistence type="predicted"/>
<accession>A0ABW0V3M7</accession>
<dbReference type="EMBL" id="JBHSNY010000016">
    <property type="protein sequence ID" value="MFC5639070.1"/>
    <property type="molecule type" value="Genomic_DNA"/>
</dbReference>
<gene>
    <name evidence="2" type="ORF">ACFPZJ_36095</name>
</gene>
<dbReference type="PANTHER" id="PTHR13812:SF19">
    <property type="entry name" value="KETIMINE REDUCTASE MU-CRYSTALLIN"/>
    <property type="match status" value="1"/>
</dbReference>
<protein>
    <recommendedName>
        <fullName evidence="4">Ornithine cyclodeaminase</fullName>
    </recommendedName>
</protein>
<dbReference type="RefSeq" id="WP_381030755.1">
    <property type="nucleotide sequence ID" value="NZ_JBHSNY010000016.1"/>
</dbReference>
<evidence type="ECO:0000256" key="1">
    <source>
        <dbReference type="SAM" id="MobiDB-lite"/>
    </source>
</evidence>
<feature type="region of interest" description="Disordered" evidence="1">
    <location>
        <begin position="155"/>
        <end position="188"/>
    </location>
</feature>
<comment type="caution">
    <text evidence="2">The sequence shown here is derived from an EMBL/GenBank/DDBJ whole genome shotgun (WGS) entry which is preliminary data.</text>
</comment>
<dbReference type="InterPro" id="IPR023401">
    <property type="entry name" value="ODC_N"/>
</dbReference>
<feature type="compositionally biased region" description="Polar residues" evidence="1">
    <location>
        <begin position="164"/>
        <end position="176"/>
    </location>
</feature>
<organism evidence="2 3">
    <name type="scientific">Streptomyces bullii</name>
    <dbReference type="NCBI Taxonomy" id="349910"/>
    <lineage>
        <taxon>Bacteria</taxon>
        <taxon>Bacillati</taxon>
        <taxon>Actinomycetota</taxon>
        <taxon>Actinomycetes</taxon>
        <taxon>Kitasatosporales</taxon>
        <taxon>Streptomycetaceae</taxon>
        <taxon>Streptomyces</taxon>
    </lineage>
</organism>
<evidence type="ECO:0000313" key="2">
    <source>
        <dbReference type="EMBL" id="MFC5639070.1"/>
    </source>
</evidence>